<evidence type="ECO:0000313" key="3">
    <source>
        <dbReference type="Proteomes" id="UP001460270"/>
    </source>
</evidence>
<accession>A0AAW0PFK0</accession>
<name>A0AAW0PFK0_9GOBI</name>
<dbReference type="Proteomes" id="UP001460270">
    <property type="component" value="Unassembled WGS sequence"/>
</dbReference>
<gene>
    <name evidence="2" type="ORF">WMY93_012007</name>
</gene>
<keyword evidence="3" id="KW-1185">Reference proteome</keyword>
<dbReference type="GO" id="GO:0008168">
    <property type="term" value="F:methyltransferase activity"/>
    <property type="evidence" value="ECO:0007669"/>
    <property type="project" value="InterPro"/>
</dbReference>
<dbReference type="Pfam" id="PF09004">
    <property type="entry name" value="ALKBH8_N"/>
    <property type="match status" value="1"/>
</dbReference>
<feature type="domain" description="Alkylated DNA repair protein AlkB homologue 8 N-terminal" evidence="1">
    <location>
        <begin position="41"/>
        <end position="77"/>
    </location>
</feature>
<evidence type="ECO:0000313" key="2">
    <source>
        <dbReference type="EMBL" id="KAK7916246.1"/>
    </source>
</evidence>
<comment type="caution">
    <text evidence="2">The sequence shown here is derived from an EMBL/GenBank/DDBJ whole genome shotgun (WGS) entry which is preliminary data.</text>
</comment>
<dbReference type="AlphaFoldDB" id="A0AAW0PFK0"/>
<dbReference type="GO" id="GO:0016706">
    <property type="term" value="F:2-oxoglutarate-dependent dioxygenase activity"/>
    <property type="evidence" value="ECO:0007669"/>
    <property type="project" value="InterPro"/>
</dbReference>
<dbReference type="EMBL" id="JBBPFD010000008">
    <property type="protein sequence ID" value="KAK7916246.1"/>
    <property type="molecule type" value="Genomic_DNA"/>
</dbReference>
<organism evidence="2 3">
    <name type="scientific">Mugilogobius chulae</name>
    <name type="common">yellowstripe goby</name>
    <dbReference type="NCBI Taxonomy" id="88201"/>
    <lineage>
        <taxon>Eukaryota</taxon>
        <taxon>Metazoa</taxon>
        <taxon>Chordata</taxon>
        <taxon>Craniata</taxon>
        <taxon>Vertebrata</taxon>
        <taxon>Euteleostomi</taxon>
        <taxon>Actinopterygii</taxon>
        <taxon>Neopterygii</taxon>
        <taxon>Teleostei</taxon>
        <taxon>Neoteleostei</taxon>
        <taxon>Acanthomorphata</taxon>
        <taxon>Gobiaria</taxon>
        <taxon>Gobiiformes</taxon>
        <taxon>Gobioidei</taxon>
        <taxon>Gobiidae</taxon>
        <taxon>Gobionellinae</taxon>
        <taxon>Mugilogobius</taxon>
    </lineage>
</organism>
<proteinExistence type="predicted"/>
<protein>
    <recommendedName>
        <fullName evidence="1">Alkylated DNA repair protein AlkB homologue 8 N-terminal domain-containing protein</fullName>
    </recommendedName>
</protein>
<dbReference type="InterPro" id="IPR015095">
    <property type="entry name" value="AlkB_hom8_N"/>
</dbReference>
<sequence>MIVDFRRQHVDQHSSIIHNAEVEQVSSYKFLGVHISEDLSWTLHTDTVVKKARQNNFLMKLRKFGMNTSILTNFYRAKKALQRVVRAGEDITGSSLPSIQDIYRSRSLRKAHSIIKDPTHPAQGLFCLLPSGRRYRSLPARTKRFKDSCFPQAVRLLNS</sequence>
<evidence type="ECO:0000259" key="1">
    <source>
        <dbReference type="Pfam" id="PF09004"/>
    </source>
</evidence>
<reference evidence="3" key="1">
    <citation type="submission" date="2024-04" db="EMBL/GenBank/DDBJ databases">
        <title>Salinicola lusitanus LLJ914,a marine bacterium isolated from the Okinawa Trough.</title>
        <authorList>
            <person name="Li J."/>
        </authorList>
    </citation>
    <scope>NUCLEOTIDE SEQUENCE [LARGE SCALE GENOMIC DNA]</scope>
</reference>